<evidence type="ECO:0000313" key="2">
    <source>
        <dbReference type="EMBL" id="CAE7160640.1"/>
    </source>
</evidence>
<protein>
    <submittedName>
        <fullName evidence="2">Phr protein</fullName>
    </submittedName>
</protein>
<proteinExistence type="predicted"/>
<dbReference type="Gene3D" id="3.40.50.300">
    <property type="entry name" value="P-loop containing nucleotide triphosphate hydrolases"/>
    <property type="match status" value="1"/>
</dbReference>
<dbReference type="Proteomes" id="UP000649617">
    <property type="component" value="Unassembled WGS sequence"/>
</dbReference>
<feature type="non-terminal residue" evidence="2">
    <location>
        <position position="1"/>
    </location>
</feature>
<comment type="caution">
    <text evidence="2">The sequence shown here is derived from an EMBL/GenBank/DDBJ whole genome shotgun (WGS) entry which is preliminary data.</text>
</comment>
<keyword evidence="1" id="KW-0732">Signal</keyword>
<keyword evidence="3" id="KW-1185">Reference proteome</keyword>
<dbReference type="OrthoDB" id="413293at2759"/>
<reference evidence="2" key="1">
    <citation type="submission" date="2021-02" db="EMBL/GenBank/DDBJ databases">
        <authorList>
            <person name="Dougan E. K."/>
            <person name="Rhodes N."/>
            <person name="Thang M."/>
            <person name="Chan C."/>
        </authorList>
    </citation>
    <scope>NUCLEOTIDE SEQUENCE</scope>
</reference>
<gene>
    <name evidence="2" type="primary">phr</name>
    <name evidence="2" type="ORF">SPIL2461_LOCUS501</name>
</gene>
<dbReference type="EMBL" id="CAJNIZ010000379">
    <property type="protein sequence ID" value="CAE7160640.1"/>
    <property type="molecule type" value="Genomic_DNA"/>
</dbReference>
<feature type="signal peptide" evidence="1">
    <location>
        <begin position="1"/>
        <end position="21"/>
    </location>
</feature>
<organism evidence="2 3">
    <name type="scientific">Symbiodinium pilosum</name>
    <name type="common">Dinoflagellate</name>
    <dbReference type="NCBI Taxonomy" id="2952"/>
    <lineage>
        <taxon>Eukaryota</taxon>
        <taxon>Sar</taxon>
        <taxon>Alveolata</taxon>
        <taxon>Dinophyceae</taxon>
        <taxon>Suessiales</taxon>
        <taxon>Symbiodiniaceae</taxon>
        <taxon>Symbiodinium</taxon>
    </lineage>
</organism>
<name>A0A812IQU2_SYMPI</name>
<feature type="chain" id="PRO_5033044273" evidence="1">
    <location>
        <begin position="22"/>
        <end position="292"/>
    </location>
</feature>
<evidence type="ECO:0000256" key="1">
    <source>
        <dbReference type="SAM" id="SignalP"/>
    </source>
</evidence>
<evidence type="ECO:0000313" key="3">
    <source>
        <dbReference type="Proteomes" id="UP000649617"/>
    </source>
</evidence>
<sequence>MGSRVNFLVLWTSALLSSGLPEHPPPMHPVDPAVPAVSMVQVRANAVDERTRQARKAEARKAEALRPWELHRYVTCSHHKAGVDLSKDLTAQVFKGLGLNMTQDFGAWNFHCDGVGKLYCFNRQAPVRIETDCCSVQSAQNEQAAYPLQPIRVANSVRDPLDMVASAYCYHHRGMEWFNDVYSPQEVMKMDVQEGVQFMAQTMLDVVANMTSFLEHPHVEVHAVSFEIISASSAGFDAELEKLLDFWFRGLITEEERKKAVELARMVDLHRYPQFEEPGHTNDAECMAAARA</sequence>
<dbReference type="InterPro" id="IPR027417">
    <property type="entry name" value="P-loop_NTPase"/>
</dbReference>
<dbReference type="AlphaFoldDB" id="A0A812IQU2"/>
<accession>A0A812IQU2</accession>